<dbReference type="EMBL" id="JADJNC010000011">
    <property type="protein sequence ID" value="MBK7423005.1"/>
    <property type="molecule type" value="Genomic_DNA"/>
</dbReference>
<sequence length="198" mass="20893">MSPLVIPVVAAAVILIGHLSPTPERVILLPAADGQVGQLVVRSATSQQVLDKAYATSEIDAGGNIAARSEDAASVQARYGTLLDAWPARPLSFTLYFLSGSAQELTPESIVVLEQLKAAIASRPAPEITVIGHTDRVGNLETNDTLSLKRAQAVSELLQASGIEAAMEVAGRGEREPLVPTADEIPEAANRRVEINLR</sequence>
<dbReference type="PANTHER" id="PTHR30329:SF21">
    <property type="entry name" value="LIPOPROTEIN YIAD-RELATED"/>
    <property type="match status" value="1"/>
</dbReference>
<keyword evidence="3" id="KW-0998">Cell outer membrane</keyword>
<dbReference type="SUPFAM" id="SSF103088">
    <property type="entry name" value="OmpA-like"/>
    <property type="match status" value="1"/>
</dbReference>
<evidence type="ECO:0000256" key="2">
    <source>
        <dbReference type="ARBA" id="ARBA00023136"/>
    </source>
</evidence>
<gene>
    <name evidence="6" type="ORF">IPJ48_07875</name>
</gene>
<dbReference type="AlphaFoldDB" id="A0A9D7ICH5"/>
<feature type="domain" description="OmpA-like" evidence="5">
    <location>
        <begin position="84"/>
        <end position="198"/>
    </location>
</feature>
<dbReference type="InterPro" id="IPR006665">
    <property type="entry name" value="OmpA-like"/>
</dbReference>
<dbReference type="Gene3D" id="3.30.1330.60">
    <property type="entry name" value="OmpA-like domain"/>
    <property type="match status" value="1"/>
</dbReference>
<evidence type="ECO:0000259" key="5">
    <source>
        <dbReference type="PROSITE" id="PS51123"/>
    </source>
</evidence>
<protein>
    <submittedName>
        <fullName evidence="6">OmpA family protein</fullName>
    </submittedName>
</protein>
<dbReference type="Pfam" id="PF00691">
    <property type="entry name" value="OmpA"/>
    <property type="match status" value="1"/>
</dbReference>
<dbReference type="GO" id="GO:0009279">
    <property type="term" value="C:cell outer membrane"/>
    <property type="evidence" value="ECO:0007669"/>
    <property type="project" value="UniProtKB-SubCell"/>
</dbReference>
<dbReference type="InterPro" id="IPR006664">
    <property type="entry name" value="OMP_bac"/>
</dbReference>
<evidence type="ECO:0000313" key="6">
    <source>
        <dbReference type="EMBL" id="MBK7423005.1"/>
    </source>
</evidence>
<dbReference type="PROSITE" id="PS51123">
    <property type="entry name" value="OMPA_2"/>
    <property type="match status" value="1"/>
</dbReference>
<organism evidence="6 7">
    <name type="scientific">Candidatus Propionivibrio dominans</name>
    <dbReference type="NCBI Taxonomy" id="2954373"/>
    <lineage>
        <taxon>Bacteria</taxon>
        <taxon>Pseudomonadati</taxon>
        <taxon>Pseudomonadota</taxon>
        <taxon>Betaproteobacteria</taxon>
        <taxon>Rhodocyclales</taxon>
        <taxon>Rhodocyclaceae</taxon>
        <taxon>Propionivibrio</taxon>
    </lineage>
</organism>
<proteinExistence type="predicted"/>
<comment type="subcellular location">
    <subcellularLocation>
        <location evidence="1">Cell outer membrane</location>
    </subcellularLocation>
</comment>
<evidence type="ECO:0000256" key="3">
    <source>
        <dbReference type="ARBA" id="ARBA00023237"/>
    </source>
</evidence>
<evidence type="ECO:0000313" key="7">
    <source>
        <dbReference type="Proteomes" id="UP000886602"/>
    </source>
</evidence>
<dbReference type="Proteomes" id="UP000886602">
    <property type="component" value="Unassembled WGS sequence"/>
</dbReference>
<keyword evidence="2 4" id="KW-0472">Membrane</keyword>
<dbReference type="InterPro" id="IPR050330">
    <property type="entry name" value="Bact_OuterMem_StrucFunc"/>
</dbReference>
<dbReference type="CDD" id="cd07185">
    <property type="entry name" value="OmpA_C-like"/>
    <property type="match status" value="1"/>
</dbReference>
<name>A0A9D7ICH5_9RHOO</name>
<dbReference type="InterPro" id="IPR036737">
    <property type="entry name" value="OmpA-like_sf"/>
</dbReference>
<reference evidence="6" key="1">
    <citation type="submission" date="2020-10" db="EMBL/GenBank/DDBJ databases">
        <title>Connecting structure to function with the recovery of over 1000 high-quality activated sludge metagenome-assembled genomes encoding full-length rRNA genes using long-read sequencing.</title>
        <authorList>
            <person name="Singleton C.M."/>
            <person name="Petriglieri F."/>
            <person name="Kristensen J.M."/>
            <person name="Kirkegaard R.H."/>
            <person name="Michaelsen T.Y."/>
            <person name="Andersen M.H."/>
            <person name="Karst S.M."/>
            <person name="Dueholm M.S."/>
            <person name="Nielsen P.H."/>
            <person name="Albertsen M."/>
        </authorList>
    </citation>
    <scope>NUCLEOTIDE SEQUENCE</scope>
    <source>
        <strain evidence="6">EsbW_18-Q3-R4-48_MAXAC.044</strain>
    </source>
</reference>
<dbReference type="PRINTS" id="PR01021">
    <property type="entry name" value="OMPADOMAIN"/>
</dbReference>
<evidence type="ECO:0000256" key="4">
    <source>
        <dbReference type="PROSITE-ProRule" id="PRU00473"/>
    </source>
</evidence>
<accession>A0A9D7ICH5</accession>
<dbReference type="PANTHER" id="PTHR30329">
    <property type="entry name" value="STATOR ELEMENT OF FLAGELLAR MOTOR COMPLEX"/>
    <property type="match status" value="1"/>
</dbReference>
<evidence type="ECO:0000256" key="1">
    <source>
        <dbReference type="ARBA" id="ARBA00004442"/>
    </source>
</evidence>
<comment type="caution">
    <text evidence="6">The sequence shown here is derived from an EMBL/GenBank/DDBJ whole genome shotgun (WGS) entry which is preliminary data.</text>
</comment>